<comment type="caution">
    <text evidence="2">The sequence shown here is derived from an EMBL/GenBank/DDBJ whole genome shotgun (WGS) entry which is preliminary data.</text>
</comment>
<accession>A0AAD1UUI8</accession>
<proteinExistence type="predicted"/>
<keyword evidence="1" id="KW-1133">Transmembrane helix</keyword>
<reference evidence="2" key="1">
    <citation type="submission" date="2023-07" db="EMBL/GenBank/DDBJ databases">
        <authorList>
            <consortium name="AG Swart"/>
            <person name="Singh M."/>
            <person name="Singh A."/>
            <person name="Seah K."/>
            <person name="Emmerich C."/>
        </authorList>
    </citation>
    <scope>NUCLEOTIDE SEQUENCE</scope>
    <source>
        <strain evidence="2">DP1</strain>
    </source>
</reference>
<feature type="transmembrane region" description="Helical" evidence="1">
    <location>
        <begin position="109"/>
        <end position="129"/>
    </location>
</feature>
<dbReference type="AlphaFoldDB" id="A0AAD1UUI8"/>
<protein>
    <submittedName>
        <fullName evidence="2">Uncharacterized protein</fullName>
    </submittedName>
</protein>
<keyword evidence="3" id="KW-1185">Reference proteome</keyword>
<feature type="transmembrane region" description="Helical" evidence="1">
    <location>
        <begin position="46"/>
        <end position="67"/>
    </location>
</feature>
<evidence type="ECO:0000313" key="3">
    <source>
        <dbReference type="Proteomes" id="UP001295684"/>
    </source>
</evidence>
<feature type="transmembrane region" description="Helical" evidence="1">
    <location>
        <begin position="79"/>
        <end position="97"/>
    </location>
</feature>
<keyword evidence="1" id="KW-0812">Transmembrane</keyword>
<name>A0AAD1UUI8_EUPCR</name>
<evidence type="ECO:0000256" key="1">
    <source>
        <dbReference type="SAM" id="Phobius"/>
    </source>
</evidence>
<dbReference type="Proteomes" id="UP001295684">
    <property type="component" value="Unassembled WGS sequence"/>
</dbReference>
<evidence type="ECO:0000313" key="2">
    <source>
        <dbReference type="EMBL" id="CAI2372120.1"/>
    </source>
</evidence>
<dbReference type="EMBL" id="CAMPGE010013380">
    <property type="protein sequence ID" value="CAI2372120.1"/>
    <property type="molecule type" value="Genomic_DNA"/>
</dbReference>
<sequence length="155" mass="18148">MKKFLQKELYEGIRLNKAARLQPILFLVRRAALCLIITLCRSIDRFIFMGIYSFINLVHCLLICCIRPFKNTSENITDVMNEVFLVFFSIFLAFHRLESDWDSTKTAAFYWILVMNNMLNALLSIGKLFTKVKAFSYTPSVLTKRIQRRGSRTEC</sequence>
<keyword evidence="1" id="KW-0472">Membrane</keyword>
<feature type="transmembrane region" description="Helical" evidence="1">
    <location>
        <begin position="21"/>
        <end position="40"/>
    </location>
</feature>
<organism evidence="2 3">
    <name type="scientific">Euplotes crassus</name>
    <dbReference type="NCBI Taxonomy" id="5936"/>
    <lineage>
        <taxon>Eukaryota</taxon>
        <taxon>Sar</taxon>
        <taxon>Alveolata</taxon>
        <taxon>Ciliophora</taxon>
        <taxon>Intramacronucleata</taxon>
        <taxon>Spirotrichea</taxon>
        <taxon>Hypotrichia</taxon>
        <taxon>Euplotida</taxon>
        <taxon>Euplotidae</taxon>
        <taxon>Moneuplotes</taxon>
    </lineage>
</organism>
<gene>
    <name evidence="2" type="ORF">ECRASSUSDP1_LOCUS13448</name>
</gene>